<name>A0A9D2AE08_9FIRM</name>
<dbReference type="GO" id="GO:0043772">
    <property type="term" value="F:acyl-phosphate glycerol-3-phosphate acyltransferase activity"/>
    <property type="evidence" value="ECO:0007669"/>
    <property type="project" value="UniProtKB-UniRule"/>
</dbReference>
<dbReference type="GO" id="GO:0008654">
    <property type="term" value="P:phospholipid biosynthetic process"/>
    <property type="evidence" value="ECO:0007669"/>
    <property type="project" value="UniProtKB-UniRule"/>
</dbReference>
<dbReference type="EMBL" id="DXFW01000027">
    <property type="protein sequence ID" value="HIX06204.1"/>
    <property type="molecule type" value="Genomic_DNA"/>
</dbReference>
<reference evidence="11" key="1">
    <citation type="journal article" date="2021" name="PeerJ">
        <title>Extensive microbial diversity within the chicken gut microbiome revealed by metagenomics and culture.</title>
        <authorList>
            <person name="Gilroy R."/>
            <person name="Ravi A."/>
            <person name="Getino M."/>
            <person name="Pursley I."/>
            <person name="Horton D.L."/>
            <person name="Alikhan N.F."/>
            <person name="Baker D."/>
            <person name="Gharbi K."/>
            <person name="Hall N."/>
            <person name="Watson M."/>
            <person name="Adriaenssens E.M."/>
            <person name="Foster-Nyarko E."/>
            <person name="Jarju S."/>
            <person name="Secka A."/>
            <person name="Antonio M."/>
            <person name="Oren A."/>
            <person name="Chaudhuri R.R."/>
            <person name="La Ragione R."/>
            <person name="Hildebrand F."/>
            <person name="Pallen M.J."/>
        </authorList>
    </citation>
    <scope>NUCLEOTIDE SEQUENCE</scope>
    <source>
        <strain evidence="11">2239</strain>
    </source>
</reference>
<evidence type="ECO:0000256" key="9">
    <source>
        <dbReference type="ARBA" id="ARBA00023264"/>
    </source>
</evidence>
<comment type="caution">
    <text evidence="11">The sequence shown here is derived from an EMBL/GenBank/DDBJ whole genome shotgun (WGS) entry which is preliminary data.</text>
</comment>
<evidence type="ECO:0000256" key="10">
    <source>
        <dbReference type="HAMAP-Rule" id="MF_01043"/>
    </source>
</evidence>
<dbReference type="Proteomes" id="UP000824193">
    <property type="component" value="Unassembled WGS sequence"/>
</dbReference>
<comment type="similarity">
    <text evidence="10">Belongs to the PlsY family.</text>
</comment>
<proteinExistence type="inferred from homology"/>
<keyword evidence="9 10" id="KW-1208">Phospholipid metabolism</keyword>
<gene>
    <name evidence="10 11" type="primary">plsY</name>
    <name evidence="11" type="ORF">H9865_08945</name>
</gene>
<dbReference type="SMART" id="SM01207">
    <property type="entry name" value="G3P_acyltransf"/>
    <property type="match status" value="1"/>
</dbReference>
<keyword evidence="4 10" id="KW-0812">Transmembrane</keyword>
<dbReference type="NCBIfam" id="TIGR00023">
    <property type="entry name" value="glycerol-3-phosphate 1-O-acyltransferase PlsY"/>
    <property type="match status" value="1"/>
</dbReference>
<evidence type="ECO:0000313" key="11">
    <source>
        <dbReference type="EMBL" id="HIX06204.1"/>
    </source>
</evidence>
<keyword evidence="1 10" id="KW-1003">Cell membrane</keyword>
<evidence type="ECO:0000256" key="2">
    <source>
        <dbReference type="ARBA" id="ARBA00022516"/>
    </source>
</evidence>
<evidence type="ECO:0000256" key="1">
    <source>
        <dbReference type="ARBA" id="ARBA00022475"/>
    </source>
</evidence>
<keyword evidence="3 10" id="KW-0808">Transferase</keyword>
<evidence type="ECO:0000256" key="4">
    <source>
        <dbReference type="ARBA" id="ARBA00022692"/>
    </source>
</evidence>
<comment type="function">
    <text evidence="10">Catalyzes the transfer of an acyl group from acyl-phosphate (acyl-PO(4)) to glycerol-3-phosphate (G3P) to form lysophosphatidic acid (LPA). This enzyme utilizes acyl-phosphate as fatty acyl donor, but not acyl-CoA or acyl-ACP.</text>
</comment>
<evidence type="ECO:0000256" key="7">
    <source>
        <dbReference type="ARBA" id="ARBA00023136"/>
    </source>
</evidence>
<evidence type="ECO:0000256" key="8">
    <source>
        <dbReference type="ARBA" id="ARBA00023209"/>
    </source>
</evidence>
<organism evidence="11 12">
    <name type="scientific">Candidatus Allofournierella pullicola</name>
    <dbReference type="NCBI Taxonomy" id="2838596"/>
    <lineage>
        <taxon>Bacteria</taxon>
        <taxon>Bacillati</taxon>
        <taxon>Bacillota</taxon>
        <taxon>Clostridia</taxon>
        <taxon>Eubacteriales</taxon>
        <taxon>Oscillospiraceae</taxon>
        <taxon>Allofournierella</taxon>
    </lineage>
</organism>
<keyword evidence="11" id="KW-0012">Acyltransferase</keyword>
<keyword evidence="7 10" id="KW-0472">Membrane</keyword>
<evidence type="ECO:0000256" key="3">
    <source>
        <dbReference type="ARBA" id="ARBA00022679"/>
    </source>
</evidence>
<dbReference type="PANTHER" id="PTHR30309:SF0">
    <property type="entry name" value="GLYCEROL-3-PHOSPHATE ACYLTRANSFERASE-RELATED"/>
    <property type="match status" value="1"/>
</dbReference>
<accession>A0A9D2AE08</accession>
<dbReference type="PANTHER" id="PTHR30309">
    <property type="entry name" value="INNER MEMBRANE PROTEIN YGIH"/>
    <property type="match status" value="1"/>
</dbReference>
<dbReference type="GO" id="GO:0005886">
    <property type="term" value="C:plasma membrane"/>
    <property type="evidence" value="ECO:0007669"/>
    <property type="project" value="UniProtKB-SubCell"/>
</dbReference>
<dbReference type="HAMAP" id="MF_01043">
    <property type="entry name" value="PlsY"/>
    <property type="match status" value="1"/>
</dbReference>
<feature type="transmembrane region" description="Helical" evidence="10">
    <location>
        <begin position="123"/>
        <end position="147"/>
    </location>
</feature>
<evidence type="ECO:0000256" key="6">
    <source>
        <dbReference type="ARBA" id="ARBA00023098"/>
    </source>
</evidence>
<comment type="pathway">
    <text evidence="10">Lipid metabolism; phospholipid metabolism.</text>
</comment>
<feature type="transmembrane region" description="Helical" evidence="10">
    <location>
        <begin position="96"/>
        <end position="117"/>
    </location>
</feature>
<sequence>MTLIQAVLFTGAIPLLVGYLFGSVNFGVVVSRLLYHEDIRTKGSGNAGTTNILRTYGKKAAALTLAGDMLKGVAAVVLCRWAGALLTGGVEVNGVYAGYLAAIGAVCGHLWPVWFGFKGGKGVAVAAGAILASEPVVLLALAVVFFTIAFASRIVSLASVTVAVLYPVFTGFYSWYAGRNILFTTLCALIMGVLVIWMHRANIQRLMNGTEYRFGEKKK</sequence>
<feature type="transmembrane region" description="Helical" evidence="10">
    <location>
        <begin position="181"/>
        <end position="198"/>
    </location>
</feature>
<keyword evidence="5 10" id="KW-1133">Transmembrane helix</keyword>
<dbReference type="InterPro" id="IPR003811">
    <property type="entry name" value="G3P_acylTferase_PlsY"/>
</dbReference>
<keyword evidence="2 10" id="KW-0444">Lipid biosynthesis</keyword>
<reference evidence="11" key="2">
    <citation type="submission" date="2021-04" db="EMBL/GenBank/DDBJ databases">
        <authorList>
            <person name="Gilroy R."/>
        </authorList>
    </citation>
    <scope>NUCLEOTIDE SEQUENCE</scope>
    <source>
        <strain evidence="11">2239</strain>
    </source>
</reference>
<dbReference type="Pfam" id="PF02660">
    <property type="entry name" value="G3P_acyltransf"/>
    <property type="match status" value="1"/>
</dbReference>
<protein>
    <recommendedName>
        <fullName evidence="10">Glycerol-3-phosphate acyltransferase</fullName>
    </recommendedName>
    <alternativeName>
        <fullName evidence="10">Acyl-PO4 G3P acyltransferase</fullName>
    </alternativeName>
    <alternativeName>
        <fullName evidence="10">Acyl-phosphate--glycerol-3-phosphate acyltransferase</fullName>
    </alternativeName>
    <alternativeName>
        <fullName evidence="10">G3P acyltransferase</fullName>
        <shortName evidence="10">GPAT</shortName>
        <ecNumber evidence="10">2.3.1.275</ecNumber>
    </alternativeName>
    <alternativeName>
        <fullName evidence="10">Lysophosphatidic acid synthase</fullName>
        <shortName evidence="10">LPA synthase</shortName>
    </alternativeName>
</protein>
<comment type="subcellular location">
    <subcellularLocation>
        <location evidence="10">Cell membrane</location>
        <topology evidence="10">Multi-pass membrane protein</topology>
    </subcellularLocation>
</comment>
<dbReference type="EC" id="2.3.1.275" evidence="10"/>
<keyword evidence="8 10" id="KW-0594">Phospholipid biosynthesis</keyword>
<comment type="catalytic activity">
    <reaction evidence="10">
        <text>an acyl phosphate + sn-glycerol 3-phosphate = a 1-acyl-sn-glycero-3-phosphate + phosphate</text>
        <dbReference type="Rhea" id="RHEA:34075"/>
        <dbReference type="ChEBI" id="CHEBI:43474"/>
        <dbReference type="ChEBI" id="CHEBI:57597"/>
        <dbReference type="ChEBI" id="CHEBI:57970"/>
        <dbReference type="ChEBI" id="CHEBI:59918"/>
        <dbReference type="EC" id="2.3.1.275"/>
    </reaction>
</comment>
<dbReference type="AlphaFoldDB" id="A0A9D2AE08"/>
<feature type="transmembrane region" description="Helical" evidence="10">
    <location>
        <begin position="12"/>
        <end position="35"/>
    </location>
</feature>
<evidence type="ECO:0000313" key="12">
    <source>
        <dbReference type="Proteomes" id="UP000824193"/>
    </source>
</evidence>
<feature type="transmembrane region" description="Helical" evidence="10">
    <location>
        <begin position="154"/>
        <end position="175"/>
    </location>
</feature>
<evidence type="ECO:0000256" key="5">
    <source>
        <dbReference type="ARBA" id="ARBA00022989"/>
    </source>
</evidence>
<keyword evidence="6 10" id="KW-0443">Lipid metabolism</keyword>
<comment type="subunit">
    <text evidence="10">Probably interacts with PlsX.</text>
</comment>